<reference evidence="2" key="1">
    <citation type="journal article" date="2015" name="Nat. Genet.">
        <title>The genome and transcriptome of the zoonotic hookworm Ancylostoma ceylanicum identify infection-specific gene families.</title>
        <authorList>
            <person name="Schwarz E.M."/>
            <person name="Hu Y."/>
            <person name="Antoshechkin I."/>
            <person name="Miller M.M."/>
            <person name="Sternberg P.W."/>
            <person name="Aroian R.V."/>
        </authorList>
    </citation>
    <scope>NUCLEOTIDE SEQUENCE</scope>
    <source>
        <strain evidence="2">HY135</strain>
    </source>
</reference>
<comment type="caution">
    <text evidence="1">The sequence shown here is derived from an EMBL/GenBank/DDBJ whole genome shotgun (WGS) entry which is preliminary data.</text>
</comment>
<name>A0A016T7Q7_9BILA</name>
<dbReference type="AlphaFoldDB" id="A0A016T7Q7"/>
<evidence type="ECO:0000313" key="1">
    <source>
        <dbReference type="EMBL" id="EYB98634.1"/>
    </source>
</evidence>
<protein>
    <submittedName>
        <fullName evidence="1">Uncharacterized protein</fullName>
    </submittedName>
</protein>
<organism evidence="1 2">
    <name type="scientific">Ancylostoma ceylanicum</name>
    <dbReference type="NCBI Taxonomy" id="53326"/>
    <lineage>
        <taxon>Eukaryota</taxon>
        <taxon>Metazoa</taxon>
        <taxon>Ecdysozoa</taxon>
        <taxon>Nematoda</taxon>
        <taxon>Chromadorea</taxon>
        <taxon>Rhabditida</taxon>
        <taxon>Rhabditina</taxon>
        <taxon>Rhabditomorpha</taxon>
        <taxon>Strongyloidea</taxon>
        <taxon>Ancylostomatidae</taxon>
        <taxon>Ancylostomatinae</taxon>
        <taxon>Ancylostoma</taxon>
    </lineage>
</organism>
<dbReference type="Proteomes" id="UP000024635">
    <property type="component" value="Unassembled WGS sequence"/>
</dbReference>
<gene>
    <name evidence="1" type="primary">Acey_s0129.g1471</name>
    <name evidence="1" type="ORF">Y032_0129g1471</name>
</gene>
<dbReference type="OrthoDB" id="10361702at2759"/>
<evidence type="ECO:0000313" key="2">
    <source>
        <dbReference type="Proteomes" id="UP000024635"/>
    </source>
</evidence>
<keyword evidence="2" id="KW-1185">Reference proteome</keyword>
<accession>A0A016T7Q7</accession>
<dbReference type="EMBL" id="JARK01001465">
    <property type="protein sequence ID" value="EYB98634.1"/>
    <property type="molecule type" value="Genomic_DNA"/>
</dbReference>
<sequence>MNDSQVTSAHSQVVVNPNDFHKLTFRVCDGHDRIISLPLPFRATLKGFILHTAQREGGSAFAMALDAMISSMVKEARRLTERQLRRTCDTVTTGVANDEESVEL</sequence>
<proteinExistence type="predicted"/>